<evidence type="ECO:0000313" key="1">
    <source>
        <dbReference type="EMBL" id="SUP52210.1"/>
    </source>
</evidence>
<gene>
    <name evidence="1" type="primary">potD_2</name>
    <name evidence="1" type="ORF">NCTC13645_00083</name>
</gene>
<organism evidence="1 2">
    <name type="scientific">Weissella viridescens</name>
    <name type="common">Lactobacillus viridescens</name>
    <dbReference type="NCBI Taxonomy" id="1629"/>
    <lineage>
        <taxon>Bacteria</taxon>
        <taxon>Bacillati</taxon>
        <taxon>Bacillota</taxon>
        <taxon>Bacilli</taxon>
        <taxon>Lactobacillales</taxon>
        <taxon>Lactobacillaceae</taxon>
        <taxon>Weissella</taxon>
    </lineage>
</organism>
<dbReference type="AlphaFoldDB" id="A0A380NY66"/>
<protein>
    <submittedName>
        <fullName evidence="1">Spermidine/putrescine-binding periplasmic protein</fullName>
    </submittedName>
</protein>
<accession>A0A380NY66</accession>
<reference evidence="1 2" key="1">
    <citation type="submission" date="2018-06" db="EMBL/GenBank/DDBJ databases">
        <authorList>
            <consortium name="Pathogen Informatics"/>
            <person name="Doyle S."/>
        </authorList>
    </citation>
    <scope>NUCLEOTIDE SEQUENCE [LARGE SCALE GENOMIC DNA]</scope>
    <source>
        <strain evidence="1 2">NCTC13645</strain>
    </source>
</reference>
<name>A0A380NY66_WEIVI</name>
<sequence>MVEKMRQDNMLEPLDHRKLTGLKNYDPTFMNEPFDPKINILCHIFGEL</sequence>
<dbReference type="Gene3D" id="3.40.190.10">
    <property type="entry name" value="Periplasmic binding protein-like II"/>
    <property type="match status" value="1"/>
</dbReference>
<evidence type="ECO:0000313" key="2">
    <source>
        <dbReference type="Proteomes" id="UP000254621"/>
    </source>
</evidence>
<proteinExistence type="predicted"/>
<dbReference type="EMBL" id="UHIV01000001">
    <property type="protein sequence ID" value="SUP52210.1"/>
    <property type="molecule type" value="Genomic_DNA"/>
</dbReference>
<dbReference type="Proteomes" id="UP000254621">
    <property type="component" value="Unassembled WGS sequence"/>
</dbReference>